<organism evidence="2 3">
    <name type="scientific">Rickenella mellea</name>
    <dbReference type="NCBI Taxonomy" id="50990"/>
    <lineage>
        <taxon>Eukaryota</taxon>
        <taxon>Fungi</taxon>
        <taxon>Dikarya</taxon>
        <taxon>Basidiomycota</taxon>
        <taxon>Agaricomycotina</taxon>
        <taxon>Agaricomycetes</taxon>
        <taxon>Hymenochaetales</taxon>
        <taxon>Rickenellaceae</taxon>
        <taxon>Rickenella</taxon>
    </lineage>
</organism>
<feature type="compositionally biased region" description="Low complexity" evidence="1">
    <location>
        <begin position="119"/>
        <end position="153"/>
    </location>
</feature>
<evidence type="ECO:0000313" key="3">
    <source>
        <dbReference type="Proteomes" id="UP000294933"/>
    </source>
</evidence>
<evidence type="ECO:0000256" key="1">
    <source>
        <dbReference type="SAM" id="MobiDB-lite"/>
    </source>
</evidence>
<keyword evidence="3" id="KW-1185">Reference proteome</keyword>
<name>A0A4Y7QB37_9AGAM</name>
<sequence>MAAPSATTSASSAKLPTLSYADRAKMAAASAASSSSRSRSTTSTTTSNAGTQTGTETNSPSSSAGNITPSSSVILTRPGTPPQAAPPKINGTDQPPPKSPVKPVPPPNVWAARKEQMAQAQRSQPSTRPQPQLQPIATTENTPTASSSNATSPVFQTVNKRASHTRQPLNGIANHETSAVSPKAREEPLATTNTNLTAPPSIDDAKSWPEMGKPVQPTPSESEKKEAVVGNSRKGEFVASVCFFLTTLHTVTPDERISVVYTYTIVAVPQHG</sequence>
<dbReference type="AlphaFoldDB" id="A0A4Y7QB37"/>
<reference evidence="2 3" key="1">
    <citation type="submission" date="2018-06" db="EMBL/GenBank/DDBJ databases">
        <title>A transcriptomic atlas of mushroom development highlights an independent origin of complex multicellularity.</title>
        <authorList>
            <consortium name="DOE Joint Genome Institute"/>
            <person name="Krizsan K."/>
            <person name="Almasi E."/>
            <person name="Merenyi Z."/>
            <person name="Sahu N."/>
            <person name="Viragh M."/>
            <person name="Koszo T."/>
            <person name="Mondo S."/>
            <person name="Kiss B."/>
            <person name="Balint B."/>
            <person name="Kues U."/>
            <person name="Barry K."/>
            <person name="Hegedus J.C."/>
            <person name="Henrissat B."/>
            <person name="Johnson J."/>
            <person name="Lipzen A."/>
            <person name="Ohm R."/>
            <person name="Nagy I."/>
            <person name="Pangilinan J."/>
            <person name="Yan J."/>
            <person name="Xiong Y."/>
            <person name="Grigoriev I.V."/>
            <person name="Hibbett D.S."/>
            <person name="Nagy L.G."/>
        </authorList>
    </citation>
    <scope>NUCLEOTIDE SEQUENCE [LARGE SCALE GENOMIC DNA]</scope>
    <source>
        <strain evidence="2 3">SZMC22713</strain>
    </source>
</reference>
<dbReference type="STRING" id="50990.A0A4Y7QB37"/>
<feature type="compositionally biased region" description="Pro residues" evidence="1">
    <location>
        <begin position="94"/>
        <end position="108"/>
    </location>
</feature>
<gene>
    <name evidence="2" type="ORF">BD410DRAFT_838102</name>
</gene>
<accession>A0A4Y7QB37</accession>
<feature type="region of interest" description="Disordered" evidence="1">
    <location>
        <begin position="24"/>
        <end position="231"/>
    </location>
</feature>
<feature type="compositionally biased region" description="Polar residues" evidence="1">
    <location>
        <begin position="154"/>
        <end position="168"/>
    </location>
</feature>
<dbReference type="VEuPathDB" id="FungiDB:BD410DRAFT_838102"/>
<feature type="compositionally biased region" description="Low complexity" evidence="1">
    <location>
        <begin position="27"/>
        <end position="47"/>
    </location>
</feature>
<protein>
    <submittedName>
        <fullName evidence="2">Uncharacterized protein</fullName>
    </submittedName>
</protein>
<feature type="compositionally biased region" description="Polar residues" evidence="1">
    <location>
        <begin position="48"/>
        <end position="74"/>
    </location>
</feature>
<evidence type="ECO:0000313" key="2">
    <source>
        <dbReference type="EMBL" id="TDL24586.1"/>
    </source>
</evidence>
<proteinExistence type="predicted"/>
<dbReference type="Proteomes" id="UP000294933">
    <property type="component" value="Unassembled WGS sequence"/>
</dbReference>
<dbReference type="EMBL" id="ML170166">
    <property type="protein sequence ID" value="TDL24586.1"/>
    <property type="molecule type" value="Genomic_DNA"/>
</dbReference>